<sequence length="392" mass="43985">MPPTIFPSGPPVRVILLASVLKPLNDTRMYGKFARSLAERPATAVHVAGRHAVPPVGSSAIQVHTLLQGTRLSWARLGAQRRYWQLLNSLQPNLVVVHAPELLPLTLLWQRLGAGRRFVYDIRENYALNVSTQGVYGRFTRQWLAAGLRWMETRAAHRAAGLILAEESYADELPFLQDVPAERVVLLENKYQPTTHKTQQAPPMPAPSEPLRLLYSGTISVLNGIHEAIALAKELHRLRPGGVLLTVIGFCQQPSLLLELRQLQLTHPPWLRLLMEDTAPVAHTAIVTEIQRSHVGLLLYQPHPSTQRCRPTKLFEYLAHGLPMVVPKNPLWEASIRRHQAGIVVDGRDIAAAARTLLEQVEKLVFYPRGVPTEAFWASEHTKLWGLMDSIW</sequence>
<organism evidence="2 3">
    <name type="scientific">Hymenobacter tibetensis</name>
    <dbReference type="NCBI Taxonomy" id="497967"/>
    <lineage>
        <taxon>Bacteria</taxon>
        <taxon>Pseudomonadati</taxon>
        <taxon>Bacteroidota</taxon>
        <taxon>Cytophagia</taxon>
        <taxon>Cytophagales</taxon>
        <taxon>Hymenobacteraceae</taxon>
        <taxon>Hymenobacter</taxon>
    </lineage>
</organism>
<feature type="domain" description="Glycosyltransferase subfamily 4-like N-terminal" evidence="1">
    <location>
        <begin position="34"/>
        <end position="189"/>
    </location>
</feature>
<dbReference type="SUPFAM" id="SSF53756">
    <property type="entry name" value="UDP-Glycosyltransferase/glycogen phosphorylase"/>
    <property type="match status" value="1"/>
</dbReference>
<dbReference type="Proteomes" id="UP000831113">
    <property type="component" value="Chromosome"/>
</dbReference>
<evidence type="ECO:0000259" key="1">
    <source>
        <dbReference type="Pfam" id="PF13579"/>
    </source>
</evidence>
<gene>
    <name evidence="2" type="ORF">MTX78_10705</name>
</gene>
<accession>A0ABY4D735</accession>
<name>A0ABY4D735_9BACT</name>
<evidence type="ECO:0000313" key="2">
    <source>
        <dbReference type="EMBL" id="UOG77051.1"/>
    </source>
</evidence>
<proteinExistence type="predicted"/>
<protein>
    <submittedName>
        <fullName evidence="2">Glycosyltransferase</fullName>
    </submittedName>
</protein>
<dbReference type="RefSeq" id="WP_243802490.1">
    <property type="nucleotide sequence ID" value="NZ_CP094669.1"/>
</dbReference>
<keyword evidence="3" id="KW-1185">Reference proteome</keyword>
<dbReference type="InterPro" id="IPR028098">
    <property type="entry name" value="Glyco_trans_4-like_N"/>
</dbReference>
<reference evidence="2 3" key="1">
    <citation type="submission" date="2022-03" db="EMBL/GenBank/DDBJ databases">
        <title>Hymenobactersp. isolated from the air.</title>
        <authorList>
            <person name="Won M."/>
            <person name="Kwon S.-W."/>
        </authorList>
    </citation>
    <scope>NUCLEOTIDE SEQUENCE [LARGE SCALE GENOMIC DNA]</scope>
    <source>
        <strain evidence="2 3">KACC 21982</strain>
    </source>
</reference>
<dbReference type="Pfam" id="PF13579">
    <property type="entry name" value="Glyco_trans_4_4"/>
    <property type="match status" value="1"/>
</dbReference>
<evidence type="ECO:0000313" key="3">
    <source>
        <dbReference type="Proteomes" id="UP000831113"/>
    </source>
</evidence>
<dbReference type="Gene3D" id="3.40.50.2000">
    <property type="entry name" value="Glycogen Phosphorylase B"/>
    <property type="match status" value="1"/>
</dbReference>
<dbReference type="EMBL" id="CP094669">
    <property type="protein sequence ID" value="UOG77051.1"/>
    <property type="molecule type" value="Genomic_DNA"/>
</dbReference>